<keyword evidence="5" id="KW-0408">Iron</keyword>
<evidence type="ECO:0000256" key="3">
    <source>
        <dbReference type="ARBA" id="ARBA00022723"/>
    </source>
</evidence>
<dbReference type="InterPro" id="IPR017941">
    <property type="entry name" value="Rieske_2Fe-2S"/>
</dbReference>
<dbReference type="PANTHER" id="PTHR21266">
    <property type="entry name" value="IRON-SULFUR DOMAIN CONTAINING PROTEIN"/>
    <property type="match status" value="1"/>
</dbReference>
<reference evidence="8" key="2">
    <citation type="submission" date="2020-09" db="EMBL/GenBank/DDBJ databases">
        <authorList>
            <person name="Sun Q."/>
            <person name="Kim S."/>
        </authorList>
    </citation>
    <scope>NUCLEOTIDE SEQUENCE</scope>
    <source>
        <strain evidence="8">KCTC 23430</strain>
    </source>
</reference>
<evidence type="ECO:0000313" key="9">
    <source>
        <dbReference type="Proteomes" id="UP000644693"/>
    </source>
</evidence>
<dbReference type="PANTHER" id="PTHR21266:SF60">
    <property type="entry name" value="3-KETOSTEROID-9-ALPHA-MONOOXYGENASE, OXYGENASE COMPONENT"/>
    <property type="match status" value="1"/>
</dbReference>
<name>A0A918XK75_9GAMM</name>
<comment type="cofactor">
    <cofactor evidence="1">
        <name>Fe cation</name>
        <dbReference type="ChEBI" id="CHEBI:24875"/>
    </cofactor>
</comment>
<dbReference type="GO" id="GO:0046872">
    <property type="term" value="F:metal ion binding"/>
    <property type="evidence" value="ECO:0007669"/>
    <property type="project" value="UniProtKB-KW"/>
</dbReference>
<organism evidence="8 9">
    <name type="scientific">Parahalioglobus pacificus</name>
    <dbReference type="NCBI Taxonomy" id="930806"/>
    <lineage>
        <taxon>Bacteria</taxon>
        <taxon>Pseudomonadati</taxon>
        <taxon>Pseudomonadota</taxon>
        <taxon>Gammaproteobacteria</taxon>
        <taxon>Cellvibrionales</taxon>
        <taxon>Halieaceae</taxon>
        <taxon>Parahalioglobus</taxon>
    </lineage>
</organism>
<dbReference type="SUPFAM" id="SSF50022">
    <property type="entry name" value="ISP domain"/>
    <property type="match status" value="1"/>
</dbReference>
<dbReference type="EMBL" id="BMYM01000002">
    <property type="protein sequence ID" value="GHD35651.1"/>
    <property type="molecule type" value="Genomic_DNA"/>
</dbReference>
<evidence type="ECO:0000256" key="1">
    <source>
        <dbReference type="ARBA" id="ARBA00001962"/>
    </source>
</evidence>
<dbReference type="SUPFAM" id="SSF55961">
    <property type="entry name" value="Bet v1-like"/>
    <property type="match status" value="1"/>
</dbReference>
<keyword evidence="9" id="KW-1185">Reference proteome</keyword>
<dbReference type="RefSeq" id="WP_189477927.1">
    <property type="nucleotide sequence ID" value="NZ_BMYM01000002.1"/>
</dbReference>
<evidence type="ECO:0000256" key="6">
    <source>
        <dbReference type="ARBA" id="ARBA00023014"/>
    </source>
</evidence>
<dbReference type="AlphaFoldDB" id="A0A918XK75"/>
<evidence type="ECO:0000256" key="5">
    <source>
        <dbReference type="ARBA" id="ARBA00023004"/>
    </source>
</evidence>
<comment type="caution">
    <text evidence="8">The sequence shown here is derived from an EMBL/GenBank/DDBJ whole genome shotgun (WGS) entry which is preliminary data.</text>
</comment>
<dbReference type="GO" id="GO:0051537">
    <property type="term" value="F:2 iron, 2 sulfur cluster binding"/>
    <property type="evidence" value="ECO:0007669"/>
    <property type="project" value="UniProtKB-KW"/>
</dbReference>
<evidence type="ECO:0000256" key="4">
    <source>
        <dbReference type="ARBA" id="ARBA00023002"/>
    </source>
</evidence>
<dbReference type="InterPro" id="IPR050584">
    <property type="entry name" value="Cholesterol_7-desaturase"/>
</dbReference>
<dbReference type="GO" id="GO:0005737">
    <property type="term" value="C:cytoplasm"/>
    <property type="evidence" value="ECO:0007669"/>
    <property type="project" value="TreeGrafter"/>
</dbReference>
<keyword evidence="6" id="KW-0411">Iron-sulfur</keyword>
<dbReference type="InterPro" id="IPR036922">
    <property type="entry name" value="Rieske_2Fe-2S_sf"/>
</dbReference>
<evidence type="ECO:0000313" key="8">
    <source>
        <dbReference type="EMBL" id="GHD35651.1"/>
    </source>
</evidence>
<keyword evidence="2" id="KW-0001">2Fe-2S</keyword>
<accession>A0A918XK75</accession>
<dbReference type="Pfam" id="PF19298">
    <property type="entry name" value="KshA_C"/>
    <property type="match status" value="1"/>
</dbReference>
<sequence length="323" mass="36876">MTIVEACESRTNTTPDFPMGWYTVGRSHELQIGEVTNVTAFDRELALYRTRSGAVVLQDAFCPHLGAHLGVEGRVVGESIRCPFHGWRFGTDGVCEEIPYCEDIPERARIRTWHTEEKHGQIWVWFHPENTGPHWELPDIPQFGAEGWTLPRFAEFDVPAHIQDIAENACDPVHFQYVHKQPDVPPSEVTIEDNGRILHLNSDASNAPIPNQLHATVYSPGHALVHTDYGPGAEMLVYNSAQPIDRHNTKMRWSLIVRKEIEDLAGDDVMQGIIDGLSDDYPIWANKVHKHKPLFCKADKTLVLFRKWVRQFYLTEKDKREIA</sequence>
<proteinExistence type="predicted"/>
<dbReference type="Gene3D" id="3.90.380.10">
    <property type="entry name" value="Naphthalene 1,2-dioxygenase Alpha Subunit, Chain A, domain 1"/>
    <property type="match status" value="1"/>
</dbReference>
<gene>
    <name evidence="8" type="ORF">GCM10007053_22880</name>
</gene>
<dbReference type="Gene3D" id="2.102.10.10">
    <property type="entry name" value="Rieske [2Fe-2S] iron-sulphur domain"/>
    <property type="match status" value="1"/>
</dbReference>
<dbReference type="Proteomes" id="UP000644693">
    <property type="component" value="Unassembled WGS sequence"/>
</dbReference>
<dbReference type="Pfam" id="PF00355">
    <property type="entry name" value="Rieske"/>
    <property type="match status" value="1"/>
</dbReference>
<protein>
    <submittedName>
        <fullName evidence="8">(2Fe-2S)-binding protein</fullName>
    </submittedName>
</protein>
<dbReference type="InterPro" id="IPR045605">
    <property type="entry name" value="KshA-like_C"/>
</dbReference>
<reference evidence="8" key="1">
    <citation type="journal article" date="2014" name="Int. J. Syst. Evol. Microbiol.">
        <title>Complete genome sequence of Corynebacterium casei LMG S-19264T (=DSM 44701T), isolated from a smear-ripened cheese.</title>
        <authorList>
            <consortium name="US DOE Joint Genome Institute (JGI-PGF)"/>
            <person name="Walter F."/>
            <person name="Albersmeier A."/>
            <person name="Kalinowski J."/>
            <person name="Ruckert C."/>
        </authorList>
    </citation>
    <scope>NUCLEOTIDE SEQUENCE</scope>
    <source>
        <strain evidence="8">KCTC 23430</strain>
    </source>
</reference>
<dbReference type="GO" id="GO:0016491">
    <property type="term" value="F:oxidoreductase activity"/>
    <property type="evidence" value="ECO:0007669"/>
    <property type="project" value="UniProtKB-KW"/>
</dbReference>
<dbReference type="PROSITE" id="PS51296">
    <property type="entry name" value="RIESKE"/>
    <property type="match status" value="1"/>
</dbReference>
<feature type="domain" description="Rieske" evidence="7">
    <location>
        <begin position="21"/>
        <end position="124"/>
    </location>
</feature>
<keyword evidence="3" id="KW-0479">Metal-binding</keyword>
<dbReference type="GO" id="GO:0008203">
    <property type="term" value="P:cholesterol metabolic process"/>
    <property type="evidence" value="ECO:0007669"/>
    <property type="project" value="InterPro"/>
</dbReference>
<evidence type="ECO:0000259" key="7">
    <source>
        <dbReference type="PROSITE" id="PS51296"/>
    </source>
</evidence>
<evidence type="ECO:0000256" key="2">
    <source>
        <dbReference type="ARBA" id="ARBA00022714"/>
    </source>
</evidence>
<keyword evidence="4" id="KW-0560">Oxidoreductase</keyword>